<dbReference type="RefSeq" id="WP_058271330.1">
    <property type="nucleotide sequence ID" value="NZ_CYPS01000003.1"/>
</dbReference>
<dbReference type="Proteomes" id="UP000050786">
    <property type="component" value="Unassembled WGS sequence"/>
</dbReference>
<sequence length="149" mass="15970">MSDDTKEFEVGYGKPPKATRFKKGQSGNPKGRPKASKNVGSMLEEVFFRKIPITENGSRREVTMLEAILRQLVNGAVKGEMRSIDRVLKLLPAVQEARAAELAGGEGASAADPGSDLAALEVLADMFGSDPDQLFASIQGGIDDECPEF</sequence>
<evidence type="ECO:0000313" key="4">
    <source>
        <dbReference type="EMBL" id="CUH44460.1"/>
    </source>
</evidence>
<dbReference type="EMBL" id="CYPU01000067">
    <property type="protein sequence ID" value="CUH49219.1"/>
    <property type="molecule type" value="Genomic_DNA"/>
</dbReference>
<dbReference type="GeneID" id="55494569"/>
<reference evidence="3 7" key="2">
    <citation type="submission" date="2015-09" db="EMBL/GenBank/DDBJ databases">
        <authorList>
            <consortium name="Swine Surveillance"/>
        </authorList>
    </citation>
    <scope>NUCLEOTIDE SEQUENCE [LARGE SCALE GENOMIC DNA]</scope>
    <source>
        <strain evidence="5 7">CECT 4292</strain>
        <strain evidence="3">CECT 4293</strain>
    </source>
</reference>
<dbReference type="EMBL" id="CYPU01000047">
    <property type="protein sequence ID" value="CUH48790.1"/>
    <property type="molecule type" value="Genomic_DNA"/>
</dbReference>
<evidence type="ECO:0000313" key="5">
    <source>
        <dbReference type="EMBL" id="CUH48790.1"/>
    </source>
</evidence>
<gene>
    <name evidence="5" type="ORF">RUA4292_02980</name>
    <name evidence="6" type="ORF">RUA4292_03414</name>
    <name evidence="3" type="ORF">RUM4293_00036</name>
    <name evidence="4" type="ORF">RUM4293_03362</name>
</gene>
<dbReference type="AlphaFoldDB" id="A0A0N7LN17"/>
<reference evidence="8" key="1">
    <citation type="submission" date="2015-09" db="EMBL/GenBank/DDBJ databases">
        <authorList>
            <person name="Rodrigo-Torres L."/>
            <person name="Arahal D.R."/>
        </authorList>
    </citation>
    <scope>NUCLEOTIDE SEQUENCE [LARGE SCALE GENOMIC DNA]</scope>
    <source>
        <strain evidence="8">CECT 4293</strain>
    </source>
</reference>
<feature type="domain" description="DUF5681" evidence="2">
    <location>
        <begin position="17"/>
        <end position="92"/>
    </location>
</feature>
<name>A0A0N7LN17_9RHOB</name>
<dbReference type="InterPro" id="IPR043736">
    <property type="entry name" value="DUF5681"/>
</dbReference>
<accession>A0A0N7LN17</accession>
<dbReference type="OrthoDB" id="2086138at2"/>
<evidence type="ECO:0000313" key="7">
    <source>
        <dbReference type="Proteomes" id="UP000050783"/>
    </source>
</evidence>
<organism evidence="3 8">
    <name type="scientific">Ruegeria atlantica</name>
    <dbReference type="NCBI Taxonomy" id="81569"/>
    <lineage>
        <taxon>Bacteria</taxon>
        <taxon>Pseudomonadati</taxon>
        <taxon>Pseudomonadota</taxon>
        <taxon>Alphaproteobacteria</taxon>
        <taxon>Rhodobacterales</taxon>
        <taxon>Roseobacteraceae</taxon>
        <taxon>Ruegeria</taxon>
    </lineage>
</organism>
<evidence type="ECO:0000256" key="1">
    <source>
        <dbReference type="SAM" id="MobiDB-lite"/>
    </source>
</evidence>
<protein>
    <recommendedName>
        <fullName evidence="2">DUF5681 domain-containing protein</fullName>
    </recommendedName>
</protein>
<dbReference type="STRING" id="81569.RUM4293_00036"/>
<keyword evidence="8" id="KW-1185">Reference proteome</keyword>
<dbReference type="EMBL" id="CYPS01000003">
    <property type="protein sequence ID" value="CUH41172.1"/>
    <property type="molecule type" value="Genomic_DNA"/>
</dbReference>
<dbReference type="Proteomes" id="UP000050783">
    <property type="component" value="Unassembled WGS sequence"/>
</dbReference>
<feature type="region of interest" description="Disordered" evidence="1">
    <location>
        <begin position="1"/>
        <end position="38"/>
    </location>
</feature>
<proteinExistence type="predicted"/>
<dbReference type="Pfam" id="PF18932">
    <property type="entry name" value="DUF5681"/>
    <property type="match status" value="1"/>
</dbReference>
<evidence type="ECO:0000313" key="3">
    <source>
        <dbReference type="EMBL" id="CUH41172.1"/>
    </source>
</evidence>
<evidence type="ECO:0000259" key="2">
    <source>
        <dbReference type="Pfam" id="PF18932"/>
    </source>
</evidence>
<evidence type="ECO:0000313" key="6">
    <source>
        <dbReference type="EMBL" id="CUH49219.1"/>
    </source>
</evidence>
<evidence type="ECO:0000313" key="8">
    <source>
        <dbReference type="Proteomes" id="UP000050786"/>
    </source>
</evidence>
<dbReference type="EMBL" id="CYPS01000046">
    <property type="protein sequence ID" value="CUH44460.1"/>
    <property type="molecule type" value="Genomic_DNA"/>
</dbReference>